<evidence type="ECO:0000259" key="6">
    <source>
        <dbReference type="Pfam" id="PF10591"/>
    </source>
</evidence>
<proteinExistence type="predicted"/>
<feature type="chain" id="PRO_5008788240" description="SPARC/Testican calcium-binding domain-containing protein" evidence="5">
    <location>
        <begin position="18"/>
        <end position="148"/>
    </location>
</feature>
<dbReference type="GO" id="GO:0005615">
    <property type="term" value="C:extracellular space"/>
    <property type="evidence" value="ECO:0007669"/>
    <property type="project" value="TreeGrafter"/>
</dbReference>
<reference evidence="7 9" key="2">
    <citation type="journal article" date="2013" name="Nature">
        <title>Insights into bilaterian evolution from three spiralian genomes.</title>
        <authorList>
            <person name="Simakov O."/>
            <person name="Marletaz F."/>
            <person name="Cho S.J."/>
            <person name="Edsinger-Gonzales E."/>
            <person name="Havlak P."/>
            <person name="Hellsten U."/>
            <person name="Kuo D.H."/>
            <person name="Larsson T."/>
            <person name="Lv J."/>
            <person name="Arendt D."/>
            <person name="Savage R."/>
            <person name="Osoegawa K."/>
            <person name="de Jong P."/>
            <person name="Grimwood J."/>
            <person name="Chapman J.A."/>
            <person name="Shapiro H."/>
            <person name="Aerts A."/>
            <person name="Otillar R.P."/>
            <person name="Terry A.Y."/>
            <person name="Boore J.L."/>
            <person name="Grigoriev I.V."/>
            <person name="Lindberg D.R."/>
            <person name="Seaver E.C."/>
            <person name="Weisblat D.A."/>
            <person name="Putnam N.H."/>
            <person name="Rokhsar D.S."/>
        </authorList>
    </citation>
    <scope>NUCLEOTIDE SEQUENCE</scope>
    <source>
        <strain evidence="7 9">I ESC-2004</strain>
    </source>
</reference>
<dbReference type="InterPro" id="IPR019577">
    <property type="entry name" value="SPARC/Testican_Ca-bd-dom"/>
</dbReference>
<dbReference type="Proteomes" id="UP000014760">
    <property type="component" value="Unassembled WGS sequence"/>
</dbReference>
<sequence>MPILTLIYLSLSMFVSYFIFRTEKSCTGSDRSAFNSNLIVLFSEEYDRFPKPSPPSYRGAPRDLPIVSESDALLDTEEKRVIEWKFSELDTNKDNALRSPEIRDLRDLVKKLVRPKACAKDFLQYCDLNEDEGIERDEWSVCLGVDLH</sequence>
<dbReference type="Gene3D" id="1.10.238.10">
    <property type="entry name" value="EF-hand"/>
    <property type="match status" value="1"/>
</dbReference>
<keyword evidence="5" id="KW-0732">Signal</keyword>
<comment type="subcellular location">
    <subcellularLocation>
        <location evidence="1">Secreted</location>
    </subcellularLocation>
</comment>
<dbReference type="OMA" id="SCIIVIC"/>
<evidence type="ECO:0000313" key="7">
    <source>
        <dbReference type="EMBL" id="ELU07713.1"/>
    </source>
</evidence>
<dbReference type="SUPFAM" id="SSF47473">
    <property type="entry name" value="EF-hand"/>
    <property type="match status" value="1"/>
</dbReference>
<keyword evidence="4" id="KW-0325">Glycoprotein</keyword>
<accession>R7UNN6</accession>
<evidence type="ECO:0000256" key="1">
    <source>
        <dbReference type="ARBA" id="ARBA00004613"/>
    </source>
</evidence>
<reference evidence="8" key="3">
    <citation type="submission" date="2015-06" db="UniProtKB">
        <authorList>
            <consortium name="EnsemblMetazoa"/>
        </authorList>
    </citation>
    <scope>IDENTIFICATION</scope>
</reference>
<dbReference type="HOGENOM" id="CLU_1763383_0_0_1"/>
<dbReference type="InterPro" id="IPR051950">
    <property type="entry name" value="Dev_reg/Prot_inhib"/>
</dbReference>
<dbReference type="GO" id="GO:0005509">
    <property type="term" value="F:calcium ion binding"/>
    <property type="evidence" value="ECO:0007669"/>
    <property type="project" value="InterPro"/>
</dbReference>
<organism evidence="7">
    <name type="scientific">Capitella teleta</name>
    <name type="common">Polychaete worm</name>
    <dbReference type="NCBI Taxonomy" id="283909"/>
    <lineage>
        <taxon>Eukaryota</taxon>
        <taxon>Metazoa</taxon>
        <taxon>Spiralia</taxon>
        <taxon>Lophotrochozoa</taxon>
        <taxon>Annelida</taxon>
        <taxon>Polychaeta</taxon>
        <taxon>Sedentaria</taxon>
        <taxon>Scolecida</taxon>
        <taxon>Capitellidae</taxon>
        <taxon>Capitella</taxon>
    </lineage>
</organism>
<dbReference type="PANTHER" id="PTHR12352:SF3">
    <property type="entry name" value="NIDOGEN-2"/>
    <property type="match status" value="1"/>
</dbReference>
<dbReference type="EnsemblMetazoa" id="CapteT223393">
    <property type="protein sequence ID" value="CapteP223393"/>
    <property type="gene ID" value="CapteG223393"/>
</dbReference>
<keyword evidence="3" id="KW-1015">Disulfide bond</keyword>
<evidence type="ECO:0000256" key="4">
    <source>
        <dbReference type="ARBA" id="ARBA00023180"/>
    </source>
</evidence>
<evidence type="ECO:0000256" key="3">
    <source>
        <dbReference type="ARBA" id="ARBA00023157"/>
    </source>
</evidence>
<dbReference type="EMBL" id="AMQN01006942">
    <property type="status" value="NOT_ANNOTATED_CDS"/>
    <property type="molecule type" value="Genomic_DNA"/>
</dbReference>
<dbReference type="InterPro" id="IPR011992">
    <property type="entry name" value="EF-hand-dom_pair"/>
</dbReference>
<feature type="domain" description="SPARC/Testican calcium-binding" evidence="6">
    <location>
        <begin position="69"/>
        <end position="142"/>
    </location>
</feature>
<evidence type="ECO:0000313" key="9">
    <source>
        <dbReference type="Proteomes" id="UP000014760"/>
    </source>
</evidence>
<evidence type="ECO:0000256" key="5">
    <source>
        <dbReference type="SAM" id="SignalP"/>
    </source>
</evidence>
<keyword evidence="2" id="KW-0964">Secreted</keyword>
<feature type="signal peptide" evidence="5">
    <location>
        <begin position="1"/>
        <end position="17"/>
    </location>
</feature>
<evidence type="ECO:0000313" key="8">
    <source>
        <dbReference type="EnsemblMetazoa" id="CapteP223393"/>
    </source>
</evidence>
<dbReference type="OrthoDB" id="5986054at2759"/>
<dbReference type="EMBL" id="KB299620">
    <property type="protein sequence ID" value="ELU07713.1"/>
    <property type="molecule type" value="Genomic_DNA"/>
</dbReference>
<dbReference type="PANTHER" id="PTHR12352">
    <property type="entry name" value="SECRETED MODULAR CALCIUM-BINDING PROTEIN"/>
    <property type="match status" value="1"/>
</dbReference>
<dbReference type="CDD" id="cd16234">
    <property type="entry name" value="EFh_SPARC_SMOC"/>
    <property type="match status" value="1"/>
</dbReference>
<protein>
    <recommendedName>
        <fullName evidence="6">SPARC/Testican calcium-binding domain-containing protein</fullName>
    </recommendedName>
</protein>
<keyword evidence="9" id="KW-1185">Reference proteome</keyword>
<name>R7UNN6_CAPTE</name>
<dbReference type="AlphaFoldDB" id="R7UNN6"/>
<gene>
    <name evidence="7" type="ORF">CAPTEDRAFT_223393</name>
</gene>
<evidence type="ECO:0000256" key="2">
    <source>
        <dbReference type="ARBA" id="ARBA00022525"/>
    </source>
</evidence>
<dbReference type="Pfam" id="PF10591">
    <property type="entry name" value="SPARC_Ca_bdg"/>
    <property type="match status" value="1"/>
</dbReference>
<feature type="non-terminal residue" evidence="7">
    <location>
        <position position="148"/>
    </location>
</feature>
<reference evidence="9" key="1">
    <citation type="submission" date="2012-12" db="EMBL/GenBank/DDBJ databases">
        <authorList>
            <person name="Hellsten U."/>
            <person name="Grimwood J."/>
            <person name="Chapman J.A."/>
            <person name="Shapiro H."/>
            <person name="Aerts A."/>
            <person name="Otillar R.P."/>
            <person name="Terry A.Y."/>
            <person name="Boore J.L."/>
            <person name="Simakov O."/>
            <person name="Marletaz F."/>
            <person name="Cho S.-J."/>
            <person name="Edsinger-Gonzales E."/>
            <person name="Havlak P."/>
            <person name="Kuo D.-H."/>
            <person name="Larsson T."/>
            <person name="Lv J."/>
            <person name="Arendt D."/>
            <person name="Savage R."/>
            <person name="Osoegawa K."/>
            <person name="de Jong P."/>
            <person name="Lindberg D.R."/>
            <person name="Seaver E.C."/>
            <person name="Weisblat D.A."/>
            <person name="Putnam N.H."/>
            <person name="Grigoriev I.V."/>
            <person name="Rokhsar D.S."/>
        </authorList>
    </citation>
    <scope>NUCLEOTIDE SEQUENCE</scope>
    <source>
        <strain evidence="9">I ESC-2004</strain>
    </source>
</reference>